<organism evidence="1 2">
    <name type="scientific">Naganishia adeliensis</name>
    <dbReference type="NCBI Taxonomy" id="92952"/>
    <lineage>
        <taxon>Eukaryota</taxon>
        <taxon>Fungi</taxon>
        <taxon>Dikarya</taxon>
        <taxon>Basidiomycota</taxon>
        <taxon>Agaricomycotina</taxon>
        <taxon>Tremellomycetes</taxon>
        <taxon>Filobasidiales</taxon>
        <taxon>Filobasidiaceae</taxon>
        <taxon>Naganishia</taxon>
    </lineage>
</organism>
<keyword evidence="2" id="KW-1185">Reference proteome</keyword>
<comment type="caution">
    <text evidence="1">The sequence shown here is derived from an EMBL/GenBank/DDBJ whole genome shotgun (WGS) entry which is preliminary data.</text>
</comment>
<accession>A0ACC2VXU2</accession>
<dbReference type="Proteomes" id="UP001230649">
    <property type="component" value="Unassembled WGS sequence"/>
</dbReference>
<protein>
    <submittedName>
        <fullName evidence="1">Uncharacterized protein</fullName>
    </submittedName>
</protein>
<proteinExistence type="predicted"/>
<sequence>MSLRLTSSPTIRHHLRALASRIPHQWTTIALLLPVVVFLTLYVVNERHSARIRSELEYERVVWPQYFGFPGWYGKPSGRDDLAAGEGQEIGEESILPWNSLRKAQEHTERPVRVLGLIPSNPRLNQQAVFLHHLTGTGKSSGKLDVALHESKELECEKSECWDWVWSFEDIQEPLWSPECDPIIIKEPDMSHQDLDLAREIRNHASSVDSFSLDDQLTRASVLQITLLTEANNHQIRSVLTNLYGGSFKYTNLPPPPPDAEQIALIHQSSPSADPYTFFPDRRMSGWKRKRVTLFLGLEMQKRLTHDLGRKDIIKDHLPRGWSIFFEKDSLQPSKWQSLTGQQSSANWRDAMTRRLAHDQQIAKTMRHSGICVFEKDWSGEVLSHRMVQAMLSGCVVATITPPVFRKAISEFIIPLDPLKSLTTATKFHHSIQTSLLPQLAQISGIISAYTPEELDEKALWAFMFAREKFTTQRKVEEVRESVELWRAGGRGLQLPGGYSNVV</sequence>
<name>A0ACC2VXU2_9TREE</name>
<evidence type="ECO:0000313" key="1">
    <source>
        <dbReference type="EMBL" id="KAJ9104167.1"/>
    </source>
</evidence>
<gene>
    <name evidence="1" type="ORF">QFC20_004604</name>
</gene>
<reference evidence="1" key="1">
    <citation type="submission" date="2023-04" db="EMBL/GenBank/DDBJ databases">
        <title>Draft Genome sequencing of Naganishia species isolated from polar environments using Oxford Nanopore Technology.</title>
        <authorList>
            <person name="Leo P."/>
            <person name="Venkateswaran K."/>
        </authorList>
    </citation>
    <scope>NUCLEOTIDE SEQUENCE</scope>
    <source>
        <strain evidence="1">MNA-CCFEE 5262</strain>
    </source>
</reference>
<evidence type="ECO:0000313" key="2">
    <source>
        <dbReference type="Proteomes" id="UP001230649"/>
    </source>
</evidence>
<dbReference type="EMBL" id="JASBWS010000055">
    <property type="protein sequence ID" value="KAJ9104167.1"/>
    <property type="molecule type" value="Genomic_DNA"/>
</dbReference>